<name>A0ABQ6NAC5_9STRA</name>
<reference evidence="3 4" key="1">
    <citation type="journal article" date="2023" name="Commun. Biol.">
        <title>Genome analysis of Parmales, the sister group of diatoms, reveals the evolutionary specialization of diatoms from phago-mixotrophs to photoautotrophs.</title>
        <authorList>
            <person name="Ban H."/>
            <person name="Sato S."/>
            <person name="Yoshikawa S."/>
            <person name="Yamada K."/>
            <person name="Nakamura Y."/>
            <person name="Ichinomiya M."/>
            <person name="Sato N."/>
            <person name="Blanc-Mathieu R."/>
            <person name="Endo H."/>
            <person name="Kuwata A."/>
            <person name="Ogata H."/>
        </authorList>
    </citation>
    <scope>NUCLEOTIDE SEQUENCE [LARGE SCALE GENOMIC DNA]</scope>
</reference>
<gene>
    <name evidence="3" type="ORF">TeGR_g8364</name>
</gene>
<protein>
    <recommendedName>
        <fullName evidence="5">DinB-like domain-containing protein</fullName>
    </recommendedName>
</protein>
<accession>A0ABQ6NAC5</accession>
<evidence type="ECO:0000256" key="2">
    <source>
        <dbReference type="SAM" id="SignalP"/>
    </source>
</evidence>
<keyword evidence="4" id="KW-1185">Reference proteome</keyword>
<dbReference type="PANTHER" id="PTHR39473">
    <property type="match status" value="1"/>
</dbReference>
<comment type="caution">
    <text evidence="3">The sequence shown here is derived from an EMBL/GenBank/DDBJ whole genome shotgun (WGS) entry which is preliminary data.</text>
</comment>
<dbReference type="Proteomes" id="UP001165060">
    <property type="component" value="Unassembled WGS sequence"/>
</dbReference>
<keyword evidence="2" id="KW-0732">Signal</keyword>
<proteinExistence type="predicted"/>
<feature type="signal peptide" evidence="2">
    <location>
        <begin position="1"/>
        <end position="31"/>
    </location>
</feature>
<feature type="region of interest" description="Disordered" evidence="1">
    <location>
        <begin position="173"/>
        <end position="220"/>
    </location>
</feature>
<feature type="chain" id="PRO_5046892021" description="DinB-like domain-containing protein" evidence="2">
    <location>
        <begin position="32"/>
        <end position="220"/>
    </location>
</feature>
<organism evidence="3 4">
    <name type="scientific">Tetraparma gracilis</name>
    <dbReference type="NCBI Taxonomy" id="2962635"/>
    <lineage>
        <taxon>Eukaryota</taxon>
        <taxon>Sar</taxon>
        <taxon>Stramenopiles</taxon>
        <taxon>Ochrophyta</taxon>
        <taxon>Bolidophyceae</taxon>
        <taxon>Parmales</taxon>
        <taxon>Triparmaceae</taxon>
        <taxon>Tetraparma</taxon>
    </lineage>
</organism>
<evidence type="ECO:0000256" key="1">
    <source>
        <dbReference type="SAM" id="MobiDB-lite"/>
    </source>
</evidence>
<dbReference type="EMBL" id="BRYB01006593">
    <property type="protein sequence ID" value="GMI52495.1"/>
    <property type="molecule type" value="Genomic_DNA"/>
</dbReference>
<dbReference type="PANTHER" id="PTHR39473:SF1">
    <property type="entry name" value="DINB-LIKE DOMAIN-CONTAINING PROTEIN"/>
    <property type="match status" value="1"/>
</dbReference>
<evidence type="ECO:0000313" key="3">
    <source>
        <dbReference type="EMBL" id="GMI52495.1"/>
    </source>
</evidence>
<evidence type="ECO:0000313" key="4">
    <source>
        <dbReference type="Proteomes" id="UP001165060"/>
    </source>
</evidence>
<sequence length="220" mass="23103">MPSLLPALQLTRSVLLSLRSLLPLLPSPAYSSPCPAAGASVGQHSRHLLQHIALPLGACENPEDGRALEYDARGRGEPAETCPAACAARIDALLSSLSSLSPPSSSSPVGVSFSLCADPAASPAAFESTLGREVAFGAHHALHHLAMIRVIAEGPVGGLRGRLPEGFGKAPATRQFEAGKGDPKVAAAASTRRTPTLSLSEMEERVRELEEENERLRRRP</sequence>
<evidence type="ECO:0008006" key="5">
    <source>
        <dbReference type="Google" id="ProtNLM"/>
    </source>
</evidence>